<dbReference type="SUPFAM" id="SSF53448">
    <property type="entry name" value="Nucleotide-diphospho-sugar transferases"/>
    <property type="match status" value="1"/>
</dbReference>
<dbReference type="PANTHER" id="PTHR32125:SF4">
    <property type="entry name" value="2-C-METHYL-D-ERYTHRITOL 4-PHOSPHATE CYTIDYLYLTRANSFERASE, CHLOROPLASTIC"/>
    <property type="match status" value="1"/>
</dbReference>
<dbReference type="EMBL" id="JAVRIF010000008">
    <property type="protein sequence ID" value="MDT0604629.1"/>
    <property type="molecule type" value="Genomic_DNA"/>
</dbReference>
<reference evidence="8 9" key="1">
    <citation type="submission" date="2023-09" db="EMBL/GenBank/DDBJ databases">
        <authorList>
            <person name="Rey-Velasco X."/>
        </authorList>
    </citation>
    <scope>NUCLEOTIDE SEQUENCE [LARGE SCALE GENOMIC DNA]</scope>
    <source>
        <strain evidence="8 9">W431</strain>
    </source>
</reference>
<feature type="site" description="Transition state stabilizer" evidence="7">
    <location>
        <position position="20"/>
    </location>
</feature>
<dbReference type="InterPro" id="IPR018294">
    <property type="entry name" value="ISPD_synthase_CS"/>
</dbReference>
<comment type="caution">
    <text evidence="8">The sequence shown here is derived from an EMBL/GenBank/DDBJ whole genome shotgun (WGS) entry which is preliminary data.</text>
</comment>
<keyword evidence="9" id="KW-1185">Reference proteome</keyword>
<feature type="site" description="Positions MEP for the nucleophilic attack" evidence="7">
    <location>
        <position position="213"/>
    </location>
</feature>
<name>A0ABU3A381_9GAMM</name>
<dbReference type="Pfam" id="PF01128">
    <property type="entry name" value="IspD"/>
    <property type="match status" value="1"/>
</dbReference>
<keyword evidence="6 7" id="KW-0414">Isoprene biosynthesis</keyword>
<feature type="site" description="Transition state stabilizer" evidence="7">
    <location>
        <position position="27"/>
    </location>
</feature>
<dbReference type="PANTHER" id="PTHR32125">
    <property type="entry name" value="2-C-METHYL-D-ERYTHRITOL 4-PHOSPHATE CYTIDYLYLTRANSFERASE, CHLOROPLASTIC"/>
    <property type="match status" value="1"/>
</dbReference>
<proteinExistence type="inferred from homology"/>
<evidence type="ECO:0000313" key="8">
    <source>
        <dbReference type="EMBL" id="MDT0604629.1"/>
    </source>
</evidence>
<gene>
    <name evidence="7 8" type="primary">ispD</name>
    <name evidence="8" type="ORF">RM573_13545</name>
</gene>
<comment type="similarity">
    <text evidence="3 7">Belongs to the IspD/TarI cytidylyltransferase family. IspD subfamily.</text>
</comment>
<evidence type="ECO:0000256" key="3">
    <source>
        <dbReference type="ARBA" id="ARBA00009789"/>
    </source>
</evidence>
<dbReference type="InterPro" id="IPR029044">
    <property type="entry name" value="Nucleotide-diphossugar_trans"/>
</dbReference>
<evidence type="ECO:0000256" key="7">
    <source>
        <dbReference type="HAMAP-Rule" id="MF_00108"/>
    </source>
</evidence>
<dbReference type="RefSeq" id="WP_311583076.1">
    <property type="nucleotide sequence ID" value="NZ_JAVRIF010000008.1"/>
</dbReference>
<dbReference type="CDD" id="cd02516">
    <property type="entry name" value="CDP-ME_synthetase"/>
    <property type="match status" value="1"/>
</dbReference>
<dbReference type="InterPro" id="IPR034683">
    <property type="entry name" value="IspD/TarI"/>
</dbReference>
<dbReference type="InterPro" id="IPR001228">
    <property type="entry name" value="IspD"/>
</dbReference>
<sequence>MPSKKIPLVVVVPAAGVGKRMKANCPKQYLKINQKSILEHTVSRLSSHPMIKKIIIALSHEDEYFSETRLSENSKVMVVDGGKERVDSVLAGLAVIDPHEFPWVLVHDAARPCLTLNDLNHLIEACLSNDKGGILASPVRDTMKQGCNGVIEQTIDRENLWHALTPQMYPTLQLKAAIERALSAQAIITDEASAIEFTGEVSQLISSSSENIKITQPDDLALAEFILNKQSKDNQNIQEMQ</sequence>
<evidence type="ECO:0000313" key="9">
    <source>
        <dbReference type="Proteomes" id="UP001266357"/>
    </source>
</evidence>
<evidence type="ECO:0000256" key="6">
    <source>
        <dbReference type="ARBA" id="ARBA00023229"/>
    </source>
</evidence>
<feature type="site" description="Positions MEP for the nucleophilic attack" evidence="7">
    <location>
        <position position="157"/>
    </location>
</feature>
<dbReference type="NCBIfam" id="TIGR00453">
    <property type="entry name" value="ispD"/>
    <property type="match status" value="1"/>
</dbReference>
<dbReference type="PROSITE" id="PS01295">
    <property type="entry name" value="ISPD"/>
    <property type="match status" value="1"/>
</dbReference>
<dbReference type="Proteomes" id="UP001266357">
    <property type="component" value="Unassembled WGS sequence"/>
</dbReference>
<keyword evidence="5 7" id="KW-0548">Nucleotidyltransferase</keyword>
<comment type="function">
    <text evidence="7">Catalyzes the formation of 4-diphosphocytidyl-2-C-methyl-D-erythritol from CTP and 2-C-methyl-D-erythritol 4-phosphate (MEP).</text>
</comment>
<protein>
    <recommendedName>
        <fullName evidence="7">2-C-methyl-D-erythritol 4-phosphate cytidylyltransferase</fullName>
        <ecNumber evidence="7">2.7.7.60</ecNumber>
    </recommendedName>
    <alternativeName>
        <fullName evidence="7">4-diphosphocytidyl-2C-methyl-D-erythritol synthase</fullName>
    </alternativeName>
    <alternativeName>
        <fullName evidence="7">MEP cytidylyltransferase</fullName>
        <shortName evidence="7">MCT</shortName>
    </alternativeName>
</protein>
<evidence type="ECO:0000256" key="5">
    <source>
        <dbReference type="ARBA" id="ARBA00022695"/>
    </source>
</evidence>
<organism evidence="8 9">
    <name type="scientific">Thalassotalea castellviae</name>
    <dbReference type="NCBI Taxonomy" id="3075612"/>
    <lineage>
        <taxon>Bacteria</taxon>
        <taxon>Pseudomonadati</taxon>
        <taxon>Pseudomonadota</taxon>
        <taxon>Gammaproteobacteria</taxon>
        <taxon>Alteromonadales</taxon>
        <taxon>Colwelliaceae</taxon>
        <taxon>Thalassotalea</taxon>
    </lineage>
</organism>
<dbReference type="HAMAP" id="MF_00108">
    <property type="entry name" value="IspD"/>
    <property type="match status" value="1"/>
</dbReference>
<evidence type="ECO:0000256" key="4">
    <source>
        <dbReference type="ARBA" id="ARBA00022679"/>
    </source>
</evidence>
<evidence type="ECO:0000256" key="1">
    <source>
        <dbReference type="ARBA" id="ARBA00001282"/>
    </source>
</evidence>
<accession>A0ABU3A381</accession>
<dbReference type="GO" id="GO:0050518">
    <property type="term" value="F:2-C-methyl-D-erythritol 4-phosphate cytidylyltransferase activity"/>
    <property type="evidence" value="ECO:0007669"/>
    <property type="project" value="UniProtKB-EC"/>
</dbReference>
<comment type="pathway">
    <text evidence="2 7">Isoprenoid biosynthesis; isopentenyl diphosphate biosynthesis via DXP pathway; isopentenyl diphosphate from 1-deoxy-D-xylulose 5-phosphate: step 2/6.</text>
</comment>
<dbReference type="InterPro" id="IPR050088">
    <property type="entry name" value="IspD/TarI_cytidylyltransf_bact"/>
</dbReference>
<dbReference type="Gene3D" id="3.90.550.10">
    <property type="entry name" value="Spore Coat Polysaccharide Biosynthesis Protein SpsA, Chain A"/>
    <property type="match status" value="1"/>
</dbReference>
<evidence type="ECO:0000256" key="2">
    <source>
        <dbReference type="ARBA" id="ARBA00004787"/>
    </source>
</evidence>
<dbReference type="EC" id="2.7.7.60" evidence="7"/>
<comment type="catalytic activity">
    <reaction evidence="1 7">
        <text>2-C-methyl-D-erythritol 4-phosphate + CTP + H(+) = 4-CDP-2-C-methyl-D-erythritol + diphosphate</text>
        <dbReference type="Rhea" id="RHEA:13429"/>
        <dbReference type="ChEBI" id="CHEBI:15378"/>
        <dbReference type="ChEBI" id="CHEBI:33019"/>
        <dbReference type="ChEBI" id="CHEBI:37563"/>
        <dbReference type="ChEBI" id="CHEBI:57823"/>
        <dbReference type="ChEBI" id="CHEBI:58262"/>
        <dbReference type="EC" id="2.7.7.60"/>
    </reaction>
</comment>
<keyword evidence="4 7" id="KW-0808">Transferase</keyword>